<sequence>MILLHNERLACEQCIRGHRAADCQHLNKSLISIKGRGRPPAKDLSVRYKVDPFPNIISQTWEPIESKNGRGRPGAKKFCFHVDPETPVETYQVKLGKGFLVIGPYDPPPDFKYQGAFRIRRHVKGRTVISPMNTFGESSPKKNGLRSQGAGVRKPRKSRAKKHTKTEAQNAELNVAQSVNNNAANQTYQVNNQLQPPQPYPQQLDNQYNGQYQFQVQPQVQGQQQYTQNFEQSQPQPQTQSRFQIDPPDYLQYANQQQDHTSNFFKSIDQNRGNNNTSPGNNSDVTAVEDDTFSSPFDEYPVYDNRNNGGMDQNQRASISSQSSNITLTGAPDFENTYSSLNYITTQNNMNDLELLSDLDADPHSGIINPNQFDAGPSIDPSNVQLNSDDFGFQQHLTVGDEFLAFEEAALRDTDKESNLPSTSVNTFLGELHLTDDLFGHYPH</sequence>
<evidence type="ECO:0000256" key="6">
    <source>
        <dbReference type="ARBA" id="ARBA00023163"/>
    </source>
</evidence>
<evidence type="ECO:0000313" key="11">
    <source>
        <dbReference type="Proteomes" id="UP000009328"/>
    </source>
</evidence>
<feature type="compositionally biased region" description="Low complexity" evidence="8">
    <location>
        <begin position="271"/>
        <end position="283"/>
    </location>
</feature>
<dbReference type="PRINTS" id="PR00617">
    <property type="entry name" value="COPPERFIST"/>
</dbReference>
<dbReference type="Pfam" id="PF00649">
    <property type="entry name" value="Copper-fist"/>
    <property type="match status" value="1"/>
</dbReference>
<dbReference type="GO" id="GO:0000978">
    <property type="term" value="F:RNA polymerase II cis-regulatory region sequence-specific DNA binding"/>
    <property type="evidence" value="ECO:0007669"/>
    <property type="project" value="TreeGrafter"/>
</dbReference>
<comment type="caution">
    <text evidence="10">The sequence shown here is derived from an EMBL/GenBank/DDBJ whole genome shotgun (WGS) entry which is preliminary data.</text>
</comment>
<keyword evidence="11" id="KW-1185">Reference proteome</keyword>
<dbReference type="SMART" id="SM01090">
    <property type="entry name" value="Copper-fist"/>
    <property type="match status" value="1"/>
</dbReference>
<dbReference type="InterPro" id="IPR036395">
    <property type="entry name" value="Cu_fist_DNA-bd_dom_sf"/>
</dbReference>
<feature type="compositionally biased region" description="Basic residues" evidence="8">
    <location>
        <begin position="153"/>
        <end position="164"/>
    </location>
</feature>
<dbReference type="GO" id="GO:0006878">
    <property type="term" value="P:intracellular copper ion homeostasis"/>
    <property type="evidence" value="ECO:0007669"/>
    <property type="project" value="TreeGrafter"/>
</dbReference>
<dbReference type="InterPro" id="IPR051763">
    <property type="entry name" value="Copper_Homeo_Regul"/>
</dbReference>
<dbReference type="SUPFAM" id="SSF57879">
    <property type="entry name" value="Zinc domain conserved in yeast copper-regulated transcription factors"/>
    <property type="match status" value="1"/>
</dbReference>
<dbReference type="GO" id="GO:0006879">
    <property type="term" value="P:intracellular iron ion homeostasis"/>
    <property type="evidence" value="ECO:0007669"/>
    <property type="project" value="TreeGrafter"/>
</dbReference>
<feature type="region of interest" description="Disordered" evidence="8">
    <location>
        <begin position="266"/>
        <end position="298"/>
    </location>
</feature>
<dbReference type="Gene3D" id="3.90.430.10">
    <property type="entry name" value="Copper fist DNA-binding domain"/>
    <property type="match status" value="1"/>
</dbReference>
<evidence type="ECO:0000256" key="2">
    <source>
        <dbReference type="ARBA" id="ARBA00022723"/>
    </source>
</evidence>
<dbReference type="GO" id="GO:0005634">
    <property type="term" value="C:nucleus"/>
    <property type="evidence" value="ECO:0007669"/>
    <property type="project" value="UniProtKB-SubCell"/>
</dbReference>
<evidence type="ECO:0000256" key="7">
    <source>
        <dbReference type="ARBA" id="ARBA00023242"/>
    </source>
</evidence>
<feature type="compositionally biased region" description="Low complexity" evidence="8">
    <location>
        <begin position="218"/>
        <end position="230"/>
    </location>
</feature>
<dbReference type="EMBL" id="CAIF01000223">
    <property type="protein sequence ID" value="CCH46038.1"/>
    <property type="molecule type" value="Genomic_DNA"/>
</dbReference>
<keyword evidence="5" id="KW-0805">Transcription regulation</keyword>
<protein>
    <submittedName>
        <fullName evidence="10">Metal-activated transcriptional activator protein AMT1</fullName>
    </submittedName>
</protein>
<dbReference type="InParanoid" id="K0KY60"/>
<feature type="domain" description="Copper-fist" evidence="9">
    <location>
        <begin position="1"/>
        <end position="40"/>
    </location>
</feature>
<dbReference type="PROSITE" id="PS50073">
    <property type="entry name" value="COPPER_FIST_2"/>
    <property type="match status" value="1"/>
</dbReference>
<evidence type="ECO:0000256" key="1">
    <source>
        <dbReference type="ARBA" id="ARBA00004123"/>
    </source>
</evidence>
<feature type="region of interest" description="Disordered" evidence="8">
    <location>
        <begin position="130"/>
        <end position="168"/>
    </location>
</feature>
<comment type="subcellular location">
    <subcellularLocation>
        <location evidence="1">Nucleus</location>
    </subcellularLocation>
</comment>
<evidence type="ECO:0000256" key="8">
    <source>
        <dbReference type="SAM" id="MobiDB-lite"/>
    </source>
</evidence>
<reference evidence="10 11" key="1">
    <citation type="journal article" date="2012" name="Eukaryot. Cell">
        <title>Draft genome sequence of Wickerhamomyces ciferrii NRRL Y-1031 F-60-10.</title>
        <authorList>
            <person name="Schneider J."/>
            <person name="Andrea H."/>
            <person name="Blom J."/>
            <person name="Jaenicke S."/>
            <person name="Ruckert C."/>
            <person name="Schorsch C."/>
            <person name="Szczepanowski R."/>
            <person name="Farwick M."/>
            <person name="Goesmann A."/>
            <person name="Puhler A."/>
            <person name="Schaffer S."/>
            <person name="Tauch A."/>
            <person name="Kohler T."/>
            <person name="Brinkrolf K."/>
        </authorList>
    </citation>
    <scope>NUCLEOTIDE SEQUENCE [LARGE SCALE GENOMIC DNA]</scope>
    <source>
        <strain evidence="11">ATCC 14091 / BCRC 22168 / CBS 111 / JCM 3599 / NBRC 0793 / NRRL Y-1031 F-60-10</strain>
    </source>
</reference>
<name>K0KY60_WICCF</name>
<keyword evidence="4" id="KW-0186">Copper</keyword>
<organism evidence="10 11">
    <name type="scientific">Wickerhamomyces ciferrii (strain ATCC 14091 / BCRC 22168 / CBS 111 / JCM 3599 / NBRC 0793 / NRRL Y-1031 F-60-10)</name>
    <name type="common">Yeast</name>
    <name type="synonym">Pichia ciferrii</name>
    <dbReference type="NCBI Taxonomy" id="1206466"/>
    <lineage>
        <taxon>Eukaryota</taxon>
        <taxon>Fungi</taxon>
        <taxon>Dikarya</taxon>
        <taxon>Ascomycota</taxon>
        <taxon>Saccharomycotina</taxon>
        <taxon>Saccharomycetes</taxon>
        <taxon>Phaffomycetales</taxon>
        <taxon>Wickerhamomycetaceae</taxon>
        <taxon>Wickerhamomyces</taxon>
    </lineage>
</organism>
<evidence type="ECO:0000256" key="3">
    <source>
        <dbReference type="ARBA" id="ARBA00022833"/>
    </source>
</evidence>
<dbReference type="SMART" id="SM00412">
    <property type="entry name" value="Cu_FIST"/>
    <property type="match status" value="1"/>
</dbReference>
<dbReference type="GO" id="GO:0000981">
    <property type="term" value="F:DNA-binding transcription factor activity, RNA polymerase II-specific"/>
    <property type="evidence" value="ECO:0007669"/>
    <property type="project" value="TreeGrafter"/>
</dbReference>
<gene>
    <name evidence="10" type="ORF">BN7_5626</name>
</gene>
<feature type="region of interest" description="Disordered" evidence="8">
    <location>
        <begin position="218"/>
        <end position="244"/>
    </location>
</feature>
<dbReference type="GO" id="GO:0045944">
    <property type="term" value="P:positive regulation of transcription by RNA polymerase II"/>
    <property type="evidence" value="ECO:0007669"/>
    <property type="project" value="TreeGrafter"/>
</dbReference>
<dbReference type="GO" id="GO:0005507">
    <property type="term" value="F:copper ion binding"/>
    <property type="evidence" value="ECO:0007669"/>
    <property type="project" value="InterPro"/>
</dbReference>
<accession>K0KY60</accession>
<dbReference type="AlphaFoldDB" id="K0KY60"/>
<evidence type="ECO:0000256" key="4">
    <source>
        <dbReference type="ARBA" id="ARBA00023008"/>
    </source>
</evidence>
<dbReference type="FunFam" id="3.90.430.10:FF:000001">
    <property type="entry name" value="Copper fist DNA-binding protein"/>
    <property type="match status" value="1"/>
</dbReference>
<evidence type="ECO:0000256" key="5">
    <source>
        <dbReference type="ARBA" id="ARBA00023015"/>
    </source>
</evidence>
<keyword evidence="2" id="KW-0479">Metal-binding</keyword>
<keyword evidence="7" id="KW-0539">Nucleus</keyword>
<feature type="compositionally biased region" description="Polar residues" evidence="8">
    <location>
        <begin position="231"/>
        <end position="243"/>
    </location>
</feature>
<evidence type="ECO:0000313" key="10">
    <source>
        <dbReference type="EMBL" id="CCH46038.1"/>
    </source>
</evidence>
<dbReference type="InterPro" id="IPR001083">
    <property type="entry name" value="Cu_fist_DNA-bd_dom"/>
</dbReference>
<dbReference type="PANTHER" id="PTHR28088">
    <property type="entry name" value="TRANSCRIPTIONAL ACTIVATOR HAA1-RELATED"/>
    <property type="match status" value="1"/>
</dbReference>
<dbReference type="Proteomes" id="UP000009328">
    <property type="component" value="Unassembled WGS sequence"/>
</dbReference>
<keyword evidence="3" id="KW-0862">Zinc</keyword>
<keyword evidence="6" id="KW-0804">Transcription</keyword>
<proteinExistence type="predicted"/>
<dbReference type="HOGENOM" id="CLU_617068_0_0_1"/>
<dbReference type="PANTHER" id="PTHR28088:SF5">
    <property type="entry name" value="TRANSCRIPTIONAL ACTIVATOR HAA1-RELATED"/>
    <property type="match status" value="1"/>
</dbReference>
<evidence type="ECO:0000259" key="9">
    <source>
        <dbReference type="PROSITE" id="PS50073"/>
    </source>
</evidence>